<dbReference type="InterPro" id="IPR011990">
    <property type="entry name" value="TPR-like_helical_dom_sf"/>
</dbReference>
<keyword evidence="5" id="KW-0802">TPR repeat</keyword>
<evidence type="ECO:0000313" key="13">
    <source>
        <dbReference type="Proteomes" id="UP000332933"/>
    </source>
</evidence>
<dbReference type="GO" id="GO:0005741">
    <property type="term" value="C:mitochondrial outer membrane"/>
    <property type="evidence" value="ECO:0007669"/>
    <property type="project" value="UniProtKB-SubCell"/>
</dbReference>
<keyword evidence="6" id="KW-1133">Transmembrane helix</keyword>
<evidence type="ECO:0000256" key="5">
    <source>
        <dbReference type="ARBA" id="ARBA00022803"/>
    </source>
</evidence>
<keyword evidence="13" id="KW-1185">Reference proteome</keyword>
<comment type="similarity">
    <text evidence="9">Belongs to the Tom70 family.</text>
</comment>
<keyword evidence="7" id="KW-0496">Mitochondrion</keyword>
<evidence type="ECO:0000256" key="6">
    <source>
        <dbReference type="ARBA" id="ARBA00022989"/>
    </source>
</evidence>
<evidence type="ECO:0000256" key="8">
    <source>
        <dbReference type="ARBA" id="ARBA00023136"/>
    </source>
</evidence>
<evidence type="ECO:0000256" key="1">
    <source>
        <dbReference type="ARBA" id="ARBA00004572"/>
    </source>
</evidence>
<evidence type="ECO:0000256" key="9">
    <source>
        <dbReference type="ARBA" id="ARBA00038030"/>
    </source>
</evidence>
<organism evidence="12 13">
    <name type="scientific">Aphanomyces stellatus</name>
    <dbReference type="NCBI Taxonomy" id="120398"/>
    <lineage>
        <taxon>Eukaryota</taxon>
        <taxon>Sar</taxon>
        <taxon>Stramenopiles</taxon>
        <taxon>Oomycota</taxon>
        <taxon>Saprolegniomycetes</taxon>
        <taxon>Saprolegniales</taxon>
        <taxon>Verrucalvaceae</taxon>
        <taxon>Aphanomyces</taxon>
    </lineage>
</organism>
<evidence type="ECO:0000256" key="3">
    <source>
        <dbReference type="ARBA" id="ARBA00022737"/>
    </source>
</evidence>
<evidence type="ECO:0000313" key="11">
    <source>
        <dbReference type="EMBL" id="KAF0720649.1"/>
    </source>
</evidence>
<dbReference type="PANTHER" id="PTHR46208">
    <property type="entry name" value="MITOCHONDRIAL IMPORT RECEPTOR SUBUNIT TOM70"/>
    <property type="match status" value="1"/>
</dbReference>
<reference evidence="12 13" key="1">
    <citation type="submission" date="2019-03" db="EMBL/GenBank/DDBJ databases">
        <authorList>
            <person name="Gaulin E."/>
            <person name="Dumas B."/>
        </authorList>
    </citation>
    <scope>NUCLEOTIDE SEQUENCE [LARGE SCALE GENOMIC DNA]</scope>
    <source>
        <strain evidence="12">CBS 568.67</strain>
    </source>
</reference>
<evidence type="ECO:0000313" key="12">
    <source>
        <dbReference type="EMBL" id="VFT77389.1"/>
    </source>
</evidence>
<feature type="compositionally biased region" description="Polar residues" evidence="10">
    <location>
        <begin position="265"/>
        <end position="278"/>
    </location>
</feature>
<keyword evidence="4" id="KW-1000">Mitochondrion outer membrane</keyword>
<comment type="subcellular location">
    <subcellularLocation>
        <location evidence="1">Mitochondrion outer membrane</location>
        <topology evidence="1">Single-pass membrane protein</topology>
    </subcellularLocation>
</comment>
<evidence type="ECO:0000256" key="4">
    <source>
        <dbReference type="ARBA" id="ARBA00022787"/>
    </source>
</evidence>
<accession>A0A485K305</accession>
<keyword evidence="3" id="KW-0677">Repeat</keyword>
<dbReference type="Proteomes" id="UP000332933">
    <property type="component" value="Unassembled WGS sequence"/>
</dbReference>
<dbReference type="SMART" id="SM00028">
    <property type="entry name" value="TPR"/>
    <property type="match status" value="3"/>
</dbReference>
<dbReference type="AlphaFoldDB" id="A0A485K305"/>
<reference evidence="11" key="2">
    <citation type="submission" date="2019-06" db="EMBL/GenBank/DDBJ databases">
        <title>Genomics analysis of Aphanomyces spp. identifies a new class of oomycete effector associated with host adaptation.</title>
        <authorList>
            <person name="Gaulin E."/>
        </authorList>
    </citation>
    <scope>NUCLEOTIDE SEQUENCE</scope>
    <source>
        <strain evidence="11">CBS 578.67</strain>
    </source>
</reference>
<protein>
    <submittedName>
        <fullName evidence="12">Aste57867_163 protein</fullName>
    </submittedName>
</protein>
<dbReference type="PANTHER" id="PTHR46208:SF1">
    <property type="entry name" value="MITOCHONDRIAL IMPORT RECEPTOR SUBUNIT TOM70"/>
    <property type="match status" value="1"/>
</dbReference>
<evidence type="ECO:0000256" key="10">
    <source>
        <dbReference type="SAM" id="MobiDB-lite"/>
    </source>
</evidence>
<gene>
    <name evidence="12" type="primary">Aste57867_163</name>
    <name evidence="11" type="ORF">As57867_000163</name>
    <name evidence="12" type="ORF">ASTE57867_163</name>
</gene>
<evidence type="ECO:0000256" key="2">
    <source>
        <dbReference type="ARBA" id="ARBA00022692"/>
    </source>
</evidence>
<keyword evidence="8" id="KW-0472">Membrane</keyword>
<dbReference type="EMBL" id="VJMH01000005">
    <property type="protein sequence ID" value="KAF0720649.1"/>
    <property type="molecule type" value="Genomic_DNA"/>
</dbReference>
<evidence type="ECO:0000256" key="7">
    <source>
        <dbReference type="ARBA" id="ARBA00023128"/>
    </source>
</evidence>
<feature type="region of interest" description="Disordered" evidence="10">
    <location>
        <begin position="263"/>
        <end position="301"/>
    </location>
</feature>
<proteinExistence type="inferred from homology"/>
<keyword evidence="2" id="KW-0812">Transmembrane</keyword>
<sequence length="301" mass="32954">MPDNVTHVLEEKMPWAMKPMPPPTFPDAPVVSEQRTMTLYPSVVYALGNTQGKRTQSKQSSLHVKAIYEDVKATIADQTLDAVQLQAMADALPDADRAAIAQLNLDTFSSHHVVNDDVFLDERMTEEAQRTFAAKLRVGDAASRRQDLDEAARLYSHAMNLVPLYHAVVVDALIKRAKIYIKLSKPELAATDCALALAIAPYCVDAYAYQGEIAELNRQYELALQNHVLAFILGGSRAVEQAEVIERVSKHVGRQGVWADMPRKSGQTCSSDTTSPPSGMSIAISRALPATPTPSSVRGQR</sequence>
<dbReference type="Gene3D" id="1.25.40.10">
    <property type="entry name" value="Tetratricopeptide repeat domain"/>
    <property type="match status" value="1"/>
</dbReference>
<dbReference type="InterPro" id="IPR019734">
    <property type="entry name" value="TPR_rpt"/>
</dbReference>
<dbReference type="SUPFAM" id="SSF48452">
    <property type="entry name" value="TPR-like"/>
    <property type="match status" value="1"/>
</dbReference>
<dbReference type="OrthoDB" id="2942533at2759"/>
<name>A0A485K305_9STRA</name>
<dbReference type="EMBL" id="CAADRA010000005">
    <property type="protein sequence ID" value="VFT77389.1"/>
    <property type="molecule type" value="Genomic_DNA"/>
</dbReference>